<sequence>MYLRYYLDKDGNRVYTLKSTHLEGEKIYSAHPARFSPEDKNSKYRIIVKKRFGILPTMLPKPCKHIDFIMLVWEWRRKWRQYIRNRQPPPRSTYQKLSKKYQKVSFILFVIGWHLSGFVLWKKLTETVKKKRHDNVSLRDLPRKGFFELAEEKVFDDSDFENDDN</sequence>
<evidence type="ECO:0000256" key="1">
    <source>
        <dbReference type="ARBA" id="ARBA00009462"/>
    </source>
</evidence>
<dbReference type="InterPro" id="IPR007264">
    <property type="entry name" value="H/ACA_rnp_Nop10"/>
</dbReference>
<keyword evidence="6" id="KW-0472">Membrane</keyword>
<organism evidence="9">
    <name type="scientific">Thelazia callipaeda</name>
    <name type="common">Oriental eyeworm</name>
    <name type="synonym">Parasitic nematode</name>
    <dbReference type="NCBI Taxonomy" id="103827"/>
    <lineage>
        <taxon>Eukaryota</taxon>
        <taxon>Metazoa</taxon>
        <taxon>Ecdysozoa</taxon>
        <taxon>Nematoda</taxon>
        <taxon>Chromadorea</taxon>
        <taxon>Rhabditida</taxon>
        <taxon>Spirurina</taxon>
        <taxon>Spiruromorpha</taxon>
        <taxon>Thelazioidea</taxon>
        <taxon>Thelaziidae</taxon>
        <taxon>Thelazia</taxon>
    </lineage>
</organism>
<reference evidence="9" key="1">
    <citation type="submission" date="2017-02" db="UniProtKB">
        <authorList>
            <consortium name="WormBaseParasite"/>
        </authorList>
    </citation>
    <scope>IDENTIFICATION</scope>
</reference>
<dbReference type="GO" id="GO:1904874">
    <property type="term" value="P:positive regulation of telomerase RNA localization to Cajal body"/>
    <property type="evidence" value="ECO:0007669"/>
    <property type="project" value="TreeGrafter"/>
</dbReference>
<dbReference type="Gene3D" id="2.20.28.40">
    <property type="entry name" value="H/ACA ribonucleoprotein complex, subunit Nop10"/>
    <property type="match status" value="1"/>
</dbReference>
<keyword evidence="2" id="KW-0690">Ribosome biogenesis</keyword>
<gene>
    <name evidence="7" type="ORF">TCLT_LOCUS6304</name>
</gene>
<evidence type="ECO:0000256" key="6">
    <source>
        <dbReference type="SAM" id="Phobius"/>
    </source>
</evidence>
<dbReference type="GO" id="GO:0070034">
    <property type="term" value="F:telomerase RNA binding"/>
    <property type="evidence" value="ECO:0007669"/>
    <property type="project" value="TreeGrafter"/>
</dbReference>
<keyword evidence="6" id="KW-0812">Transmembrane</keyword>
<keyword evidence="8" id="KW-1185">Reference proteome</keyword>
<dbReference type="OrthoDB" id="5786990at2759"/>
<dbReference type="PANTHER" id="PTHR13305:SF0">
    <property type="entry name" value="H_ACA RIBONUCLEOPROTEIN COMPLEX SUBUNIT 3"/>
    <property type="match status" value="1"/>
</dbReference>
<dbReference type="SUPFAM" id="SSF144210">
    <property type="entry name" value="Nop10-like SnoRNP"/>
    <property type="match status" value="1"/>
</dbReference>
<keyword evidence="3" id="KW-0698">rRNA processing</keyword>
<dbReference type="PANTHER" id="PTHR13305">
    <property type="entry name" value="RIBOSOME BIOGENESIS PROTEIN NOP10"/>
    <property type="match status" value="1"/>
</dbReference>
<dbReference type="GO" id="GO:0031120">
    <property type="term" value="P:snRNA pseudouridine synthesis"/>
    <property type="evidence" value="ECO:0007669"/>
    <property type="project" value="TreeGrafter"/>
</dbReference>
<keyword evidence="6" id="KW-1133">Transmembrane helix</keyword>
<dbReference type="InterPro" id="IPR036756">
    <property type="entry name" value="H/ACA_rnp_Nop10_sf"/>
</dbReference>
<feature type="transmembrane region" description="Helical" evidence="6">
    <location>
        <begin position="104"/>
        <end position="121"/>
    </location>
</feature>
<evidence type="ECO:0000256" key="3">
    <source>
        <dbReference type="ARBA" id="ARBA00022552"/>
    </source>
</evidence>
<evidence type="ECO:0000256" key="5">
    <source>
        <dbReference type="ARBA" id="ARBA00030185"/>
    </source>
</evidence>
<keyword evidence="4" id="KW-0687">Ribonucleoprotein</keyword>
<dbReference type="Pfam" id="PF04135">
    <property type="entry name" value="Nop10p"/>
    <property type="match status" value="1"/>
</dbReference>
<reference evidence="7 8" key="2">
    <citation type="submission" date="2018-11" db="EMBL/GenBank/DDBJ databases">
        <authorList>
            <consortium name="Pathogen Informatics"/>
        </authorList>
    </citation>
    <scope>NUCLEOTIDE SEQUENCE [LARGE SCALE GENOMIC DNA]</scope>
</reference>
<dbReference type="GO" id="GO:0031118">
    <property type="term" value="P:rRNA pseudouridine synthesis"/>
    <property type="evidence" value="ECO:0007669"/>
    <property type="project" value="TreeGrafter"/>
</dbReference>
<name>A0A0N5D0I8_THECL</name>
<evidence type="ECO:0000313" key="8">
    <source>
        <dbReference type="Proteomes" id="UP000276776"/>
    </source>
</evidence>
<dbReference type="GO" id="GO:0030515">
    <property type="term" value="F:snoRNA binding"/>
    <property type="evidence" value="ECO:0007669"/>
    <property type="project" value="InterPro"/>
</dbReference>
<evidence type="ECO:0000313" key="7">
    <source>
        <dbReference type="EMBL" id="VDN03641.1"/>
    </source>
</evidence>
<accession>A0A0N5D0I8</accession>
<dbReference type="GO" id="GO:0031429">
    <property type="term" value="C:box H/ACA snoRNP complex"/>
    <property type="evidence" value="ECO:0007669"/>
    <property type="project" value="TreeGrafter"/>
</dbReference>
<proteinExistence type="inferred from homology"/>
<dbReference type="EMBL" id="UYYF01004406">
    <property type="protein sequence ID" value="VDN03641.1"/>
    <property type="molecule type" value="Genomic_DNA"/>
</dbReference>
<dbReference type="WBParaSite" id="TCLT_0000631501-mRNA-1">
    <property type="protein sequence ID" value="TCLT_0000631501-mRNA-1"/>
    <property type="gene ID" value="TCLT_0000631501"/>
</dbReference>
<comment type="similarity">
    <text evidence="1">Belongs to the NOP10 family.</text>
</comment>
<dbReference type="AlphaFoldDB" id="A0A0N5D0I8"/>
<protein>
    <recommendedName>
        <fullName evidence="5">Nucleolar protein 10</fullName>
    </recommendedName>
</protein>
<dbReference type="Proteomes" id="UP000276776">
    <property type="component" value="Unassembled WGS sequence"/>
</dbReference>
<evidence type="ECO:0000256" key="4">
    <source>
        <dbReference type="ARBA" id="ARBA00023274"/>
    </source>
</evidence>
<evidence type="ECO:0000256" key="2">
    <source>
        <dbReference type="ARBA" id="ARBA00022517"/>
    </source>
</evidence>
<evidence type="ECO:0000313" key="9">
    <source>
        <dbReference type="WBParaSite" id="TCLT_0000631501-mRNA-1"/>
    </source>
</evidence>
<dbReference type="OMA" id="CKHIDFI"/>
<dbReference type="STRING" id="103827.A0A0N5D0I8"/>